<reference evidence="1 2" key="1">
    <citation type="submission" date="2019-01" db="EMBL/GenBank/DDBJ databases">
        <authorList>
            <person name="Chen W.-M."/>
        </authorList>
    </citation>
    <scope>NUCLEOTIDE SEQUENCE [LARGE SCALE GENOMIC DNA]</scope>
    <source>
        <strain evidence="1 2">TER-1</strain>
    </source>
</reference>
<dbReference type="Proteomes" id="UP000286997">
    <property type="component" value="Unassembled WGS sequence"/>
</dbReference>
<dbReference type="AlphaFoldDB" id="A0A3S2V6P5"/>
<name>A0A3S2V6P5_9HYPH</name>
<organism evidence="1 2">
    <name type="scientific">Methylobacterium oryzihabitans</name>
    <dbReference type="NCBI Taxonomy" id="2499852"/>
    <lineage>
        <taxon>Bacteria</taxon>
        <taxon>Pseudomonadati</taxon>
        <taxon>Pseudomonadota</taxon>
        <taxon>Alphaproteobacteria</taxon>
        <taxon>Hyphomicrobiales</taxon>
        <taxon>Methylobacteriaceae</taxon>
        <taxon>Methylobacterium</taxon>
    </lineage>
</organism>
<gene>
    <name evidence="1" type="ORF">EOE48_20830</name>
</gene>
<proteinExistence type="predicted"/>
<protein>
    <submittedName>
        <fullName evidence="1">Uncharacterized protein</fullName>
    </submittedName>
</protein>
<sequence length="81" mass="9255">MGGFDPVFYLDAYPDVRAHGCDPLDHYLSVGWKEGRDPSAEFSTRGYLSANPDVARAHMNPLVHFRIHGLRERRKGWQRSA</sequence>
<evidence type="ECO:0000313" key="1">
    <source>
        <dbReference type="EMBL" id="RVU15103.1"/>
    </source>
</evidence>
<comment type="caution">
    <text evidence="1">The sequence shown here is derived from an EMBL/GenBank/DDBJ whole genome shotgun (WGS) entry which is preliminary data.</text>
</comment>
<keyword evidence="2" id="KW-1185">Reference proteome</keyword>
<evidence type="ECO:0000313" key="2">
    <source>
        <dbReference type="Proteomes" id="UP000286997"/>
    </source>
</evidence>
<accession>A0A3S2V6P5</accession>
<dbReference type="OrthoDB" id="9816424at2"/>
<dbReference type="EMBL" id="SACP01000024">
    <property type="protein sequence ID" value="RVU15103.1"/>
    <property type="molecule type" value="Genomic_DNA"/>
</dbReference>